<evidence type="ECO:0000313" key="2">
    <source>
        <dbReference type="EMBL" id="KAK4327906.1"/>
    </source>
</evidence>
<dbReference type="Proteomes" id="UP001292094">
    <property type="component" value="Unassembled WGS sequence"/>
</dbReference>
<feature type="region of interest" description="Disordered" evidence="1">
    <location>
        <begin position="69"/>
        <end position="91"/>
    </location>
</feature>
<protein>
    <submittedName>
        <fullName evidence="2">Uncharacterized protein</fullName>
    </submittedName>
</protein>
<evidence type="ECO:0000256" key="1">
    <source>
        <dbReference type="SAM" id="MobiDB-lite"/>
    </source>
</evidence>
<comment type="caution">
    <text evidence="2">The sequence shown here is derived from an EMBL/GenBank/DDBJ whole genome shotgun (WGS) entry which is preliminary data.</text>
</comment>
<evidence type="ECO:0000313" key="3">
    <source>
        <dbReference type="Proteomes" id="UP001292094"/>
    </source>
</evidence>
<keyword evidence="3" id="KW-1185">Reference proteome</keyword>
<feature type="compositionally biased region" description="Low complexity" evidence="1">
    <location>
        <begin position="81"/>
        <end position="91"/>
    </location>
</feature>
<reference evidence="2" key="1">
    <citation type="submission" date="2023-11" db="EMBL/GenBank/DDBJ databases">
        <title>Genome assemblies of two species of porcelain crab, Petrolisthes cinctipes and Petrolisthes manimaculis (Anomura: Porcellanidae).</title>
        <authorList>
            <person name="Angst P."/>
        </authorList>
    </citation>
    <scope>NUCLEOTIDE SEQUENCE</scope>
    <source>
        <strain evidence="2">PB745_02</strain>
        <tissue evidence="2">Gill</tissue>
    </source>
</reference>
<dbReference type="AlphaFoldDB" id="A0AAE1UP88"/>
<proteinExistence type="predicted"/>
<gene>
    <name evidence="2" type="ORF">Pmani_001656</name>
</gene>
<accession>A0AAE1UP88</accession>
<organism evidence="2 3">
    <name type="scientific">Petrolisthes manimaculis</name>
    <dbReference type="NCBI Taxonomy" id="1843537"/>
    <lineage>
        <taxon>Eukaryota</taxon>
        <taxon>Metazoa</taxon>
        <taxon>Ecdysozoa</taxon>
        <taxon>Arthropoda</taxon>
        <taxon>Crustacea</taxon>
        <taxon>Multicrustacea</taxon>
        <taxon>Malacostraca</taxon>
        <taxon>Eumalacostraca</taxon>
        <taxon>Eucarida</taxon>
        <taxon>Decapoda</taxon>
        <taxon>Pleocyemata</taxon>
        <taxon>Anomura</taxon>
        <taxon>Galatheoidea</taxon>
        <taxon>Porcellanidae</taxon>
        <taxon>Petrolisthes</taxon>
    </lineage>
</organism>
<sequence>MEAHNDHAGVWLVQPTAAAITTPQPQQQPVIKPAAPALPLPTPALDAMTLLCQLETLFVKVDLLQSPLTHPTGSQLDSTSTPVTSSTMDATTTTTTTSTILADLCTFKRNVSGHLERNWT</sequence>
<feature type="compositionally biased region" description="Polar residues" evidence="1">
    <location>
        <begin position="69"/>
        <end position="80"/>
    </location>
</feature>
<dbReference type="EMBL" id="JAWZYT010000114">
    <property type="protein sequence ID" value="KAK4327906.1"/>
    <property type="molecule type" value="Genomic_DNA"/>
</dbReference>
<name>A0AAE1UP88_9EUCA</name>